<dbReference type="AlphaFoldDB" id="A0A0C3NAC3"/>
<name>A0A0C3NAC3_PHLG1</name>
<gene>
    <name evidence="1" type="ORF">PHLGIDRAFT_80597</name>
</gene>
<evidence type="ECO:0000313" key="2">
    <source>
        <dbReference type="Proteomes" id="UP000053257"/>
    </source>
</evidence>
<protein>
    <submittedName>
        <fullName evidence="1">Uncharacterized protein</fullName>
    </submittedName>
</protein>
<dbReference type="HOGENOM" id="CLU_130086_0_0_1"/>
<organism evidence="1 2">
    <name type="scientific">Phlebiopsis gigantea (strain 11061_1 CR5-6)</name>
    <name type="common">White-rot fungus</name>
    <name type="synonym">Peniophora gigantea</name>
    <dbReference type="NCBI Taxonomy" id="745531"/>
    <lineage>
        <taxon>Eukaryota</taxon>
        <taxon>Fungi</taxon>
        <taxon>Dikarya</taxon>
        <taxon>Basidiomycota</taxon>
        <taxon>Agaricomycotina</taxon>
        <taxon>Agaricomycetes</taxon>
        <taxon>Polyporales</taxon>
        <taxon>Phanerochaetaceae</taxon>
        <taxon>Phlebiopsis</taxon>
    </lineage>
</organism>
<evidence type="ECO:0000313" key="1">
    <source>
        <dbReference type="EMBL" id="KIP01434.1"/>
    </source>
</evidence>
<reference evidence="1 2" key="1">
    <citation type="journal article" date="2014" name="PLoS Genet.">
        <title>Analysis of the Phlebiopsis gigantea genome, transcriptome and secretome provides insight into its pioneer colonization strategies of wood.</title>
        <authorList>
            <person name="Hori C."/>
            <person name="Ishida T."/>
            <person name="Igarashi K."/>
            <person name="Samejima M."/>
            <person name="Suzuki H."/>
            <person name="Master E."/>
            <person name="Ferreira P."/>
            <person name="Ruiz-Duenas F.J."/>
            <person name="Held B."/>
            <person name="Canessa P."/>
            <person name="Larrondo L.F."/>
            <person name="Schmoll M."/>
            <person name="Druzhinina I.S."/>
            <person name="Kubicek C.P."/>
            <person name="Gaskell J.A."/>
            <person name="Kersten P."/>
            <person name="St John F."/>
            <person name="Glasner J."/>
            <person name="Sabat G."/>
            <person name="Splinter BonDurant S."/>
            <person name="Syed K."/>
            <person name="Yadav J."/>
            <person name="Mgbeahuruike A.C."/>
            <person name="Kovalchuk A."/>
            <person name="Asiegbu F.O."/>
            <person name="Lackner G."/>
            <person name="Hoffmeister D."/>
            <person name="Rencoret J."/>
            <person name="Gutierrez A."/>
            <person name="Sun H."/>
            <person name="Lindquist E."/>
            <person name="Barry K."/>
            <person name="Riley R."/>
            <person name="Grigoriev I.V."/>
            <person name="Henrissat B."/>
            <person name="Kues U."/>
            <person name="Berka R.M."/>
            <person name="Martinez A.T."/>
            <person name="Covert S.F."/>
            <person name="Blanchette R.A."/>
            <person name="Cullen D."/>
        </authorList>
    </citation>
    <scope>NUCLEOTIDE SEQUENCE [LARGE SCALE GENOMIC DNA]</scope>
    <source>
        <strain evidence="1 2">11061_1 CR5-6</strain>
    </source>
</reference>
<sequence length="150" mass="16886">YVERLDVVFGNDENDMPTDCIHAISGQNSNIDFQAGGKFIWLVPIYTTDVARAATSFDVLIQSYEDPKLNDLARRAGGDFRYVVPRADRKLSDKIVEVGILRSDKPLGRPPPGWHGYCVNDLNKGRRKGCLYVVWKSASTGSWYVLYTII</sequence>
<feature type="non-terminal residue" evidence="1">
    <location>
        <position position="1"/>
    </location>
</feature>
<accession>A0A0C3NAC3</accession>
<proteinExistence type="predicted"/>
<dbReference type="Proteomes" id="UP000053257">
    <property type="component" value="Unassembled WGS sequence"/>
</dbReference>
<dbReference type="EMBL" id="KN840792">
    <property type="protein sequence ID" value="KIP01434.1"/>
    <property type="molecule type" value="Genomic_DNA"/>
</dbReference>
<dbReference type="OrthoDB" id="1046782at2759"/>
<keyword evidence="2" id="KW-1185">Reference proteome</keyword>
<dbReference type="STRING" id="745531.A0A0C3NAC3"/>